<dbReference type="Proteomes" id="UP000659654">
    <property type="component" value="Unassembled WGS sequence"/>
</dbReference>
<dbReference type="PROSITE" id="PS50088">
    <property type="entry name" value="ANK_REPEAT"/>
    <property type="match status" value="2"/>
</dbReference>
<evidence type="ECO:0000256" key="7">
    <source>
        <dbReference type="ARBA" id="ARBA00022737"/>
    </source>
</evidence>
<feature type="domain" description="Ion transport" evidence="15">
    <location>
        <begin position="595"/>
        <end position="815"/>
    </location>
</feature>
<keyword evidence="13" id="KW-0040">ANK repeat</keyword>
<feature type="repeat" description="ANK" evidence="13">
    <location>
        <begin position="276"/>
        <end position="308"/>
    </location>
</feature>
<evidence type="ECO:0000256" key="10">
    <source>
        <dbReference type="ARBA" id="ARBA00023065"/>
    </source>
</evidence>
<dbReference type="EMBL" id="CAJFDI010000004">
    <property type="protein sequence ID" value="CAD5225350.1"/>
    <property type="molecule type" value="Genomic_DNA"/>
</dbReference>
<dbReference type="InterPro" id="IPR036770">
    <property type="entry name" value="Ankyrin_rpt-contain_sf"/>
</dbReference>
<gene>
    <name evidence="16" type="ORF">BXYJ_LOCUS8500</name>
</gene>
<keyword evidence="5" id="KW-0107">Calcium channel</keyword>
<keyword evidence="3" id="KW-1003">Cell membrane</keyword>
<evidence type="ECO:0000256" key="1">
    <source>
        <dbReference type="ARBA" id="ARBA00004651"/>
    </source>
</evidence>
<organism evidence="16 17">
    <name type="scientific">Bursaphelenchus xylophilus</name>
    <name type="common">Pinewood nematode worm</name>
    <name type="synonym">Aphelenchoides xylophilus</name>
    <dbReference type="NCBI Taxonomy" id="6326"/>
    <lineage>
        <taxon>Eukaryota</taxon>
        <taxon>Metazoa</taxon>
        <taxon>Ecdysozoa</taxon>
        <taxon>Nematoda</taxon>
        <taxon>Chromadorea</taxon>
        <taxon>Rhabditida</taxon>
        <taxon>Tylenchina</taxon>
        <taxon>Tylenchomorpha</taxon>
        <taxon>Aphelenchoidea</taxon>
        <taxon>Aphelenchoididae</taxon>
        <taxon>Bursaphelenchus</taxon>
    </lineage>
</organism>
<dbReference type="GO" id="GO:0005886">
    <property type="term" value="C:plasma membrane"/>
    <property type="evidence" value="ECO:0007669"/>
    <property type="project" value="UniProtKB-SubCell"/>
</dbReference>
<dbReference type="Proteomes" id="UP000582659">
    <property type="component" value="Unassembled WGS sequence"/>
</dbReference>
<evidence type="ECO:0000256" key="4">
    <source>
        <dbReference type="ARBA" id="ARBA00022568"/>
    </source>
</evidence>
<keyword evidence="4" id="KW-0109">Calcium transport</keyword>
<dbReference type="Pfam" id="PF00520">
    <property type="entry name" value="Ion_trans"/>
    <property type="match status" value="1"/>
</dbReference>
<accession>A0A811LCP7</accession>
<evidence type="ECO:0000256" key="5">
    <source>
        <dbReference type="ARBA" id="ARBA00022673"/>
    </source>
</evidence>
<feature type="transmembrane region" description="Helical" evidence="14">
    <location>
        <begin position="588"/>
        <end position="610"/>
    </location>
</feature>
<keyword evidence="8" id="KW-0106">Calcium</keyword>
<keyword evidence="6 14" id="KW-0812">Transmembrane</keyword>
<keyword evidence="12" id="KW-0407">Ion channel</keyword>
<keyword evidence="2" id="KW-0813">Transport</keyword>
<evidence type="ECO:0000256" key="3">
    <source>
        <dbReference type="ARBA" id="ARBA00022475"/>
    </source>
</evidence>
<dbReference type="InterPro" id="IPR005821">
    <property type="entry name" value="Ion_trans_dom"/>
</dbReference>
<protein>
    <submittedName>
        <fullName evidence="16">(pine wood nematode) hypothetical protein</fullName>
    </submittedName>
</protein>
<dbReference type="AlphaFoldDB" id="A0A811LCP7"/>
<keyword evidence="7" id="KW-0677">Repeat</keyword>
<dbReference type="PANTHER" id="PTHR10582:SF30">
    <property type="entry name" value="ION TRANSPORT DOMAIN-CONTAINING PROTEIN"/>
    <property type="match status" value="1"/>
</dbReference>
<dbReference type="PROSITE" id="PS50297">
    <property type="entry name" value="ANK_REP_REGION"/>
    <property type="match status" value="1"/>
</dbReference>
<evidence type="ECO:0000259" key="15">
    <source>
        <dbReference type="Pfam" id="PF00520"/>
    </source>
</evidence>
<feature type="transmembrane region" description="Helical" evidence="14">
    <location>
        <begin position="700"/>
        <end position="722"/>
    </location>
</feature>
<evidence type="ECO:0000256" key="13">
    <source>
        <dbReference type="PROSITE-ProRule" id="PRU00023"/>
    </source>
</evidence>
<evidence type="ECO:0000256" key="12">
    <source>
        <dbReference type="ARBA" id="ARBA00023303"/>
    </source>
</evidence>
<keyword evidence="17" id="KW-1185">Reference proteome</keyword>
<dbReference type="EMBL" id="CAJFCV020000004">
    <property type="protein sequence ID" value="CAG9114428.1"/>
    <property type="molecule type" value="Genomic_DNA"/>
</dbReference>
<dbReference type="Gene3D" id="1.25.40.20">
    <property type="entry name" value="Ankyrin repeat-containing domain"/>
    <property type="match status" value="1"/>
</dbReference>
<evidence type="ECO:0000256" key="6">
    <source>
        <dbReference type="ARBA" id="ARBA00022692"/>
    </source>
</evidence>
<evidence type="ECO:0000256" key="2">
    <source>
        <dbReference type="ARBA" id="ARBA00022448"/>
    </source>
</evidence>
<dbReference type="GO" id="GO:0005262">
    <property type="term" value="F:calcium channel activity"/>
    <property type="evidence" value="ECO:0007669"/>
    <property type="project" value="UniProtKB-KW"/>
</dbReference>
<dbReference type="Pfam" id="PF12796">
    <property type="entry name" value="Ank_2"/>
    <property type="match status" value="1"/>
</dbReference>
<comment type="subcellular location">
    <subcellularLocation>
        <location evidence="1">Cell membrane</location>
        <topology evidence="1">Multi-pass membrane protein</topology>
    </subcellularLocation>
</comment>
<feature type="transmembrane region" description="Helical" evidence="14">
    <location>
        <begin position="783"/>
        <end position="803"/>
    </location>
</feature>
<evidence type="ECO:0000313" key="16">
    <source>
        <dbReference type="EMBL" id="CAD5225350.1"/>
    </source>
</evidence>
<reference evidence="16" key="1">
    <citation type="submission" date="2020-09" db="EMBL/GenBank/DDBJ databases">
        <authorList>
            <person name="Kikuchi T."/>
        </authorList>
    </citation>
    <scope>NUCLEOTIDE SEQUENCE</scope>
    <source>
        <strain evidence="16">Ka4C1</strain>
    </source>
</reference>
<feature type="transmembrane region" description="Helical" evidence="14">
    <location>
        <begin position="506"/>
        <end position="526"/>
    </location>
</feature>
<keyword evidence="9 14" id="KW-1133">Transmembrane helix</keyword>
<dbReference type="InterPro" id="IPR024862">
    <property type="entry name" value="TRPV"/>
</dbReference>
<dbReference type="InterPro" id="IPR002110">
    <property type="entry name" value="Ankyrin_rpt"/>
</dbReference>
<dbReference type="Pfam" id="PF13606">
    <property type="entry name" value="Ank_3"/>
    <property type="match status" value="1"/>
</dbReference>
<evidence type="ECO:0000256" key="11">
    <source>
        <dbReference type="ARBA" id="ARBA00023136"/>
    </source>
</evidence>
<evidence type="ECO:0000256" key="9">
    <source>
        <dbReference type="ARBA" id="ARBA00022989"/>
    </source>
</evidence>
<evidence type="ECO:0000313" key="17">
    <source>
        <dbReference type="Proteomes" id="UP000659654"/>
    </source>
</evidence>
<name>A0A811LCP7_BURXY</name>
<feature type="transmembrane region" description="Helical" evidence="14">
    <location>
        <begin position="631"/>
        <end position="649"/>
    </location>
</feature>
<sequence length="934" mass="106462">MSYHILCATPQTVPFINASQILSLLDKPQLNAEKPAPTIPPPRHPDASRAASTAMLVECAGGRCATGSCNLLSPPYPANPMGSAESKNKSGKVGIDQPAGANDKKYRLYNLVDMHGGGELIPWMRYGMNSGDFSLIDGYMETKVMDMMYNGGKGKLESVAELVKRRNKERNERLGAFSRKKGKGKSGPNILDDFNQEQNQGDLKKALKLLDGGKGGKGDAKYREVVWKMEERGSMGENLVGCCLMQGSVIHNKLAVYMLEHYPKLVNDIFISEDYYGLSPLHQAIVNEDPWMMCFLLRKGADINQRCYGALFCPDDQVSSRTDSLEHEYVEVNLSNTNYVGRMYFGEYPLAFAASTGQQDCYRILRACRADPNSQDTNGNTVLHMTVIHENLDMFRLAHATGAKLQVMNKQKLTPLTLAAKLAKKRMFEQILQLESSVVWNYGDAASTAFPLAKIDTINQETGELNEDSALSLIVYGDSKEHLDLLDGLLEEVLESKWRAFGRRRWIESLCAFTVYYVFYFVAFMSRPLEDNRDLSGDNTTSVSEKSGFIVKVSNKFADVFSSWADNSWMSKDSCHLWQYRAYGVEGYIRMVCELMVSIMVLAQLFLEIRDIRNIGRKRWWQVLKSFPAKILYKISLLFTLFVIPLRFMCGISPDFLVLDNSFSLLAVLMTTVHFLFYCRAVKFVGPFVLMVYTIITRDMIRFFLIYFIFLLGFSQGFYVIFLACQREADSLYGPHHPNRTNILDHPAESMLRLFITTIGEFTVFYRELNNCAAKEMAVLGKILFVIFEMFVSLMQFNLLIAMMTRTYELIYRTQKEWKRQWAQVILMLELSLQPAERLMALLKYSRPIGTDKRRRAFVVNRKFNAMNETERILKETMENEKRLEKKQLLKRRLKGFTKEKGERSSSSAGHMNFQTLTSLLAPTPMPGHSREDA</sequence>
<proteinExistence type="predicted"/>
<evidence type="ECO:0000256" key="8">
    <source>
        <dbReference type="ARBA" id="ARBA00022837"/>
    </source>
</evidence>
<feature type="repeat" description="ANK" evidence="13">
    <location>
        <begin position="378"/>
        <end position="410"/>
    </location>
</feature>
<comment type="caution">
    <text evidence="16">The sequence shown here is derived from an EMBL/GenBank/DDBJ whole genome shotgun (WGS) entry which is preliminary data.</text>
</comment>
<dbReference type="GO" id="GO:0098703">
    <property type="term" value="P:calcium ion import across plasma membrane"/>
    <property type="evidence" value="ECO:0007669"/>
    <property type="project" value="TreeGrafter"/>
</dbReference>
<keyword evidence="10" id="KW-0406">Ion transport</keyword>
<dbReference type="SMART" id="SM00248">
    <property type="entry name" value="ANK"/>
    <property type="match status" value="4"/>
</dbReference>
<evidence type="ECO:0000256" key="14">
    <source>
        <dbReference type="SAM" id="Phobius"/>
    </source>
</evidence>
<dbReference type="SUPFAM" id="SSF48403">
    <property type="entry name" value="Ankyrin repeat"/>
    <property type="match status" value="1"/>
</dbReference>
<dbReference type="FunFam" id="1.25.40.20:FF:000181">
    <property type="entry name" value="Nanchung, isoform A"/>
    <property type="match status" value="1"/>
</dbReference>
<dbReference type="OrthoDB" id="533508at2759"/>
<keyword evidence="11 14" id="KW-0472">Membrane</keyword>
<dbReference type="PANTHER" id="PTHR10582">
    <property type="entry name" value="TRANSIENT RECEPTOR POTENTIAL ION CHANNEL PROTEIN"/>
    <property type="match status" value="1"/>
</dbReference>